<feature type="transmembrane region" description="Helical" evidence="1">
    <location>
        <begin position="403"/>
        <end position="422"/>
    </location>
</feature>
<sequence length="431" mass="48803">MPKWPLGIGLVVLILGLALPVLYIHYGLERSSVWLVPIYAVSFVTYFFLFRKTDFTIYQLLAIAVIIRLLLFFGAPALSDDYFRFVWDGQLWGGGVNPYVSTPAELVDSYPTYDSLYSQLNSPNYHSTYPPLSQYIFALPVSLGIQDTYLSMTIIRGVLFWVEIGIMFLLFQLTRRVWSVLLYAFNPLVILELTGNLHFEGVVVFCLLLAYWLYQSQQWKSAAFTLSLGILAKLTPLMYLPLLVKKIGIKKAVWSYVLIGGCLVLWSIPLIDQDILQGLGTGLDLFFRKFEFNAGLFFLVRYLGFWVKGYDVVQTAGPMLSLVALGLILVYALSKVDKGTNWAKAFTVVLSIQLLFATTVHPWYVIPLVALSGLTGYLFPVVWSGLVFLSYTGYSSSGYTHPMFWIGVEYLMVWSLALFELIKDKPLLKNV</sequence>
<evidence type="ECO:0000256" key="1">
    <source>
        <dbReference type="SAM" id="Phobius"/>
    </source>
</evidence>
<feature type="transmembrane region" description="Helical" evidence="1">
    <location>
        <begin position="252"/>
        <end position="271"/>
    </location>
</feature>
<dbReference type="Proteomes" id="UP001062165">
    <property type="component" value="Chromosome"/>
</dbReference>
<organism evidence="2 3">
    <name type="scientific">Reichenbachiella carrageenanivorans</name>
    <dbReference type="NCBI Taxonomy" id="2979869"/>
    <lineage>
        <taxon>Bacteria</taxon>
        <taxon>Pseudomonadati</taxon>
        <taxon>Bacteroidota</taxon>
        <taxon>Cytophagia</taxon>
        <taxon>Cytophagales</taxon>
        <taxon>Reichenbachiellaceae</taxon>
        <taxon>Reichenbachiella</taxon>
    </lineage>
</organism>
<reference evidence="2" key="1">
    <citation type="submission" date="2022-10" db="EMBL/GenBank/DDBJ databases">
        <title>Comparative genomics and taxonomic characterization of three novel marine species of genus Reichenbachiella exhibiting antioxidant and polysaccharide degradation activities.</title>
        <authorList>
            <person name="Muhammad N."/>
            <person name="Lee Y.-J."/>
            <person name="Ko J."/>
            <person name="Kim S.-G."/>
        </authorList>
    </citation>
    <scope>NUCLEOTIDE SEQUENCE</scope>
    <source>
        <strain evidence="2">Wsw4-B4</strain>
    </source>
</reference>
<proteinExistence type="predicted"/>
<feature type="transmembrane region" description="Helical" evidence="1">
    <location>
        <begin position="56"/>
        <end position="75"/>
    </location>
</feature>
<feature type="transmembrane region" description="Helical" evidence="1">
    <location>
        <begin position="370"/>
        <end position="391"/>
    </location>
</feature>
<gene>
    <name evidence="2" type="ORF">N7E81_15670</name>
</gene>
<accession>A0ABY6CY10</accession>
<feature type="transmembrane region" description="Helical" evidence="1">
    <location>
        <begin position="33"/>
        <end position="50"/>
    </location>
</feature>
<feature type="transmembrane region" description="Helical" evidence="1">
    <location>
        <begin position="345"/>
        <end position="364"/>
    </location>
</feature>
<feature type="transmembrane region" description="Helical" evidence="1">
    <location>
        <begin position="193"/>
        <end position="214"/>
    </location>
</feature>
<protein>
    <recommendedName>
        <fullName evidence="4">Alpha-1,2-mannosyltransferase</fullName>
    </recommendedName>
</protein>
<evidence type="ECO:0000313" key="3">
    <source>
        <dbReference type="Proteomes" id="UP001062165"/>
    </source>
</evidence>
<dbReference type="Pfam" id="PF26314">
    <property type="entry name" value="MptA_B_family"/>
    <property type="match status" value="1"/>
</dbReference>
<name>A0ABY6CY10_9BACT</name>
<evidence type="ECO:0000313" key="2">
    <source>
        <dbReference type="EMBL" id="UXX78797.1"/>
    </source>
</evidence>
<feature type="transmembrane region" description="Helical" evidence="1">
    <location>
        <begin position="154"/>
        <end position="173"/>
    </location>
</feature>
<keyword evidence="1" id="KW-0472">Membrane</keyword>
<feature type="transmembrane region" description="Helical" evidence="1">
    <location>
        <begin position="316"/>
        <end position="333"/>
    </location>
</feature>
<keyword evidence="1" id="KW-0812">Transmembrane</keyword>
<feature type="transmembrane region" description="Helical" evidence="1">
    <location>
        <begin position="221"/>
        <end position="240"/>
    </location>
</feature>
<dbReference type="EMBL" id="CP106735">
    <property type="protein sequence ID" value="UXX78797.1"/>
    <property type="molecule type" value="Genomic_DNA"/>
</dbReference>
<keyword evidence="1" id="KW-1133">Transmembrane helix</keyword>
<feature type="transmembrane region" description="Helical" evidence="1">
    <location>
        <begin position="6"/>
        <end position="26"/>
    </location>
</feature>
<dbReference type="RefSeq" id="WP_263050541.1">
    <property type="nucleotide sequence ID" value="NZ_CP106735.1"/>
</dbReference>
<evidence type="ECO:0008006" key="4">
    <source>
        <dbReference type="Google" id="ProtNLM"/>
    </source>
</evidence>
<keyword evidence="3" id="KW-1185">Reference proteome</keyword>